<feature type="transmembrane region" description="Helical" evidence="6">
    <location>
        <begin position="91"/>
        <end position="111"/>
    </location>
</feature>
<feature type="transmembrane region" description="Helical" evidence="6">
    <location>
        <begin position="23"/>
        <end position="44"/>
    </location>
</feature>
<proteinExistence type="predicted"/>
<evidence type="ECO:0000256" key="2">
    <source>
        <dbReference type="ARBA" id="ARBA00022448"/>
    </source>
</evidence>
<keyword evidence="2" id="KW-0813">Transport</keyword>
<evidence type="ECO:0000313" key="7">
    <source>
        <dbReference type="EMBL" id="CRK75234.1"/>
    </source>
</evidence>
<dbReference type="STRING" id="282199.GCA_001049735_01276"/>
<sequence>MANTELKKRVWGWMAFDWAAQPFYTLGWTFIFAPYFAVVATQYFMGAGLDEATADAQSQALWSWGQTATGLLIAITAPFIGAYADSSGRRIPYVVGFSILFVLSACFMWVLQPDGTGLYLALAMFCVAFIAAEFALIFTNALLPSLGPSDEVGKISGAGLAIGYAGGVVSLVIMLLFFAEGDAGKTFIGLDPILGLDADAREGTRSVGPFTALWFALFMIPFFLWVREDTSQHQKTSVSAALSELRLSFGAIVKRRSLACYLGSSMFYRDALNGLYSFGGVYAALVLDWSITMIGVFGITGALAATLFTYVGGVCDKRFGPKPVIIFCIFALVSVCISLVAMSREMFFGVPLPQGSAVPDIVMYICGAVIGGAGGALQGASRSLMVRHADPERPTEAFGFFALSGKATAFLAPALIGITTTITNSPRLGIAPVVGLFLLGLILLRWVNPKGEVYETST</sequence>
<feature type="transmembrane region" description="Helical" evidence="6">
    <location>
        <begin position="398"/>
        <end position="422"/>
    </location>
</feature>
<reference evidence="7 8" key="1">
    <citation type="submission" date="2015-04" db="EMBL/GenBank/DDBJ databases">
        <authorList>
            <person name="Syromyatnikov M.Y."/>
            <person name="Popov V.N."/>
        </authorList>
    </citation>
    <scope>NUCLEOTIDE SEQUENCE [LARGE SCALE GENOMIC DNA]</scope>
    <source>
        <strain evidence="7 8">CECT 5292</strain>
    </source>
</reference>
<dbReference type="OrthoDB" id="9768783at2"/>
<dbReference type="SUPFAM" id="SSF103473">
    <property type="entry name" value="MFS general substrate transporter"/>
    <property type="match status" value="1"/>
</dbReference>
<feature type="transmembrane region" description="Helical" evidence="6">
    <location>
        <begin position="291"/>
        <end position="312"/>
    </location>
</feature>
<dbReference type="EMBL" id="CVQV01000005">
    <property type="protein sequence ID" value="CRK75234.1"/>
    <property type="molecule type" value="Genomic_DNA"/>
</dbReference>
<dbReference type="AlphaFoldDB" id="A0A0U1NKF5"/>
<organism evidence="7 8">
    <name type="scientific">Nereida ignava</name>
    <dbReference type="NCBI Taxonomy" id="282199"/>
    <lineage>
        <taxon>Bacteria</taxon>
        <taxon>Pseudomonadati</taxon>
        <taxon>Pseudomonadota</taxon>
        <taxon>Alphaproteobacteria</taxon>
        <taxon>Rhodobacterales</taxon>
        <taxon>Roseobacteraceae</taxon>
        <taxon>Nereida</taxon>
    </lineage>
</organism>
<dbReference type="InterPro" id="IPR036259">
    <property type="entry name" value="MFS_trans_sf"/>
</dbReference>
<feature type="transmembrane region" description="Helical" evidence="6">
    <location>
        <begin position="207"/>
        <end position="226"/>
    </location>
</feature>
<dbReference type="RefSeq" id="WP_048598625.1">
    <property type="nucleotide sequence ID" value="NZ_CVPC01000005.1"/>
</dbReference>
<protein>
    <submittedName>
        <fullName evidence="7">MFS transporter, metabolite:H+ symporter (MHS) family protein</fullName>
    </submittedName>
</protein>
<keyword evidence="3 6" id="KW-0812">Transmembrane</keyword>
<feature type="transmembrane region" description="Helical" evidence="6">
    <location>
        <begin position="361"/>
        <end position="377"/>
    </location>
</feature>
<dbReference type="PANTHER" id="PTHR23519:SF1">
    <property type="entry name" value="AUTOPHAGY-RELATED PROTEIN 22"/>
    <property type="match status" value="1"/>
</dbReference>
<evidence type="ECO:0000256" key="3">
    <source>
        <dbReference type="ARBA" id="ARBA00022692"/>
    </source>
</evidence>
<name>A0A0U1NKF5_9RHOB</name>
<feature type="transmembrane region" description="Helical" evidence="6">
    <location>
        <begin position="64"/>
        <end position="84"/>
    </location>
</feature>
<evidence type="ECO:0000256" key="4">
    <source>
        <dbReference type="ARBA" id="ARBA00022989"/>
    </source>
</evidence>
<comment type="subcellular location">
    <subcellularLocation>
        <location evidence="1">Endomembrane system</location>
        <topology evidence="1">Multi-pass membrane protein</topology>
    </subcellularLocation>
</comment>
<evidence type="ECO:0000256" key="5">
    <source>
        <dbReference type="ARBA" id="ARBA00023136"/>
    </source>
</evidence>
<evidence type="ECO:0000256" key="1">
    <source>
        <dbReference type="ARBA" id="ARBA00004127"/>
    </source>
</evidence>
<feature type="transmembrane region" description="Helical" evidence="6">
    <location>
        <begin position="324"/>
        <end position="341"/>
    </location>
</feature>
<dbReference type="GO" id="GO:0012505">
    <property type="term" value="C:endomembrane system"/>
    <property type="evidence" value="ECO:0007669"/>
    <property type="project" value="UniProtKB-SubCell"/>
</dbReference>
<dbReference type="Gene3D" id="1.20.1250.20">
    <property type="entry name" value="MFS general substrate transporter like domains"/>
    <property type="match status" value="2"/>
</dbReference>
<feature type="transmembrane region" description="Helical" evidence="6">
    <location>
        <begin position="155"/>
        <end position="179"/>
    </location>
</feature>
<accession>A0A0U1NKF5</accession>
<keyword evidence="8" id="KW-1185">Reference proteome</keyword>
<dbReference type="InterPro" id="IPR050495">
    <property type="entry name" value="ATG22/LtaA_families"/>
</dbReference>
<keyword evidence="5 6" id="KW-0472">Membrane</keyword>
<feature type="transmembrane region" description="Helical" evidence="6">
    <location>
        <begin position="428"/>
        <end position="447"/>
    </location>
</feature>
<feature type="transmembrane region" description="Helical" evidence="6">
    <location>
        <begin position="266"/>
        <end position="285"/>
    </location>
</feature>
<gene>
    <name evidence="7" type="ORF">NIG5292_01277</name>
</gene>
<evidence type="ECO:0000313" key="8">
    <source>
        <dbReference type="Proteomes" id="UP000048949"/>
    </source>
</evidence>
<dbReference type="Proteomes" id="UP000048949">
    <property type="component" value="Unassembled WGS sequence"/>
</dbReference>
<evidence type="ECO:0000256" key="6">
    <source>
        <dbReference type="SAM" id="Phobius"/>
    </source>
</evidence>
<keyword evidence="4 6" id="KW-1133">Transmembrane helix</keyword>
<dbReference type="InterPro" id="IPR024671">
    <property type="entry name" value="Atg22-like"/>
</dbReference>
<feature type="transmembrane region" description="Helical" evidence="6">
    <location>
        <begin position="117"/>
        <end position="143"/>
    </location>
</feature>
<dbReference type="PANTHER" id="PTHR23519">
    <property type="entry name" value="AUTOPHAGY-RELATED PROTEIN 22"/>
    <property type="match status" value="1"/>
</dbReference>
<dbReference type="Pfam" id="PF11700">
    <property type="entry name" value="ATG22"/>
    <property type="match status" value="1"/>
</dbReference>